<gene>
    <name evidence="1" type="ORF">L21TH_0125</name>
</gene>
<dbReference type="Proteomes" id="UP000013378">
    <property type="component" value="Unassembled WGS sequence"/>
</dbReference>
<evidence type="ECO:0000313" key="2">
    <source>
        <dbReference type="Proteomes" id="UP000013378"/>
    </source>
</evidence>
<name>R1AYM6_9FIRM</name>
<proteinExistence type="predicted"/>
<dbReference type="RefSeq" id="WP_006306024.1">
    <property type="nucleotide sequence ID" value="NZ_ARZA01000017.1"/>
</dbReference>
<accession>R1AYM6</accession>
<reference evidence="1 2" key="1">
    <citation type="journal article" date="2015" name="Geomicrobiol. J.">
        <title>Caldisalinibacter kiritimatiensis gen. nov., sp. nov., a moderately thermohalophilic thiosulfate-reducing bacterium from a hypersaline microbial mat.</title>
        <authorList>
            <person name="Ben Hania W."/>
            <person name="Joseph M."/>
            <person name="Fiebig A."/>
            <person name="Bunk B."/>
            <person name="Klenk H.-P."/>
            <person name="Fardeau M.-L."/>
            <person name="Spring S."/>
        </authorList>
    </citation>
    <scope>NUCLEOTIDE SEQUENCE [LARGE SCALE GENOMIC DNA]</scope>
    <source>
        <strain evidence="1 2">L21-TH-D2</strain>
    </source>
</reference>
<dbReference type="EMBL" id="ARZA01000017">
    <property type="protein sequence ID" value="EOD01807.1"/>
    <property type="molecule type" value="Genomic_DNA"/>
</dbReference>
<dbReference type="AlphaFoldDB" id="R1AYM6"/>
<protein>
    <submittedName>
        <fullName evidence="1">Uncharacterized protein</fullName>
    </submittedName>
</protein>
<keyword evidence="2" id="KW-1185">Reference proteome</keyword>
<evidence type="ECO:0000313" key="1">
    <source>
        <dbReference type="EMBL" id="EOD01807.1"/>
    </source>
</evidence>
<comment type="caution">
    <text evidence="1">The sequence shown here is derived from an EMBL/GenBank/DDBJ whole genome shotgun (WGS) entry which is preliminary data.</text>
</comment>
<sequence>MRDSKIKNSKDKSSLHSIESPLGAVKIGTNIDDMGIWLKDRLTSDDQEK</sequence>
<organism evidence="1 2">
    <name type="scientific">Caldisalinibacter kiritimatiensis</name>
    <dbReference type="NCBI Taxonomy" id="1304284"/>
    <lineage>
        <taxon>Bacteria</taxon>
        <taxon>Bacillati</taxon>
        <taxon>Bacillota</taxon>
        <taxon>Tissierellia</taxon>
        <taxon>Tissierellales</taxon>
        <taxon>Thermohalobacteraceae</taxon>
        <taxon>Caldisalinibacter</taxon>
    </lineage>
</organism>